<sequence length="33" mass="3702">MEELIWVSHPKKSNGSHVTGTCKLSPFAIIMIF</sequence>
<evidence type="ECO:0000313" key="1">
    <source>
        <dbReference type="EMBL" id="JAD35450.1"/>
    </source>
</evidence>
<name>A0A0A8ZFC0_ARUDO</name>
<proteinExistence type="predicted"/>
<reference evidence="1" key="2">
    <citation type="journal article" date="2015" name="Data Brief">
        <title>Shoot transcriptome of the giant reed, Arundo donax.</title>
        <authorList>
            <person name="Barrero R.A."/>
            <person name="Guerrero F.D."/>
            <person name="Moolhuijzen P."/>
            <person name="Goolsby J.A."/>
            <person name="Tidwell J."/>
            <person name="Bellgard S.E."/>
            <person name="Bellgard M.I."/>
        </authorList>
    </citation>
    <scope>NUCLEOTIDE SEQUENCE</scope>
    <source>
        <tissue evidence="1">Shoot tissue taken approximately 20 cm above the soil surface</tissue>
    </source>
</reference>
<organism evidence="1">
    <name type="scientific">Arundo donax</name>
    <name type="common">Giant reed</name>
    <name type="synonym">Donax arundinaceus</name>
    <dbReference type="NCBI Taxonomy" id="35708"/>
    <lineage>
        <taxon>Eukaryota</taxon>
        <taxon>Viridiplantae</taxon>
        <taxon>Streptophyta</taxon>
        <taxon>Embryophyta</taxon>
        <taxon>Tracheophyta</taxon>
        <taxon>Spermatophyta</taxon>
        <taxon>Magnoliopsida</taxon>
        <taxon>Liliopsida</taxon>
        <taxon>Poales</taxon>
        <taxon>Poaceae</taxon>
        <taxon>PACMAD clade</taxon>
        <taxon>Arundinoideae</taxon>
        <taxon>Arundineae</taxon>
        <taxon>Arundo</taxon>
    </lineage>
</organism>
<accession>A0A0A8ZFC0</accession>
<dbReference type="EMBL" id="GBRH01262445">
    <property type="protein sequence ID" value="JAD35450.1"/>
    <property type="molecule type" value="Transcribed_RNA"/>
</dbReference>
<dbReference type="AlphaFoldDB" id="A0A0A8ZFC0"/>
<protein>
    <submittedName>
        <fullName evidence="1">Uncharacterized protein</fullName>
    </submittedName>
</protein>
<reference evidence="1" key="1">
    <citation type="submission" date="2014-09" db="EMBL/GenBank/DDBJ databases">
        <authorList>
            <person name="Magalhaes I.L.F."/>
            <person name="Oliveira U."/>
            <person name="Santos F.R."/>
            <person name="Vidigal T.H.D.A."/>
            <person name="Brescovit A.D."/>
            <person name="Santos A.J."/>
        </authorList>
    </citation>
    <scope>NUCLEOTIDE SEQUENCE</scope>
    <source>
        <tissue evidence="1">Shoot tissue taken approximately 20 cm above the soil surface</tissue>
    </source>
</reference>